<sequence>MIAFVPPIHAKPLMVRKWITQTACMSSIPINASSLGSFHLAHLASDTVRHQQSLLLLLIASLKFTALTMTRYRVYIAGGGRPRREVAETGRRADLDIASRGINILPKWCRFGRNVTTCELSGTKDTAITPNFTLGLFKWMKRNDEKCMELQRLISELKSRGFNLGNLYVDENDYPRSDIDNIVRRIRCLQTEIRDVGEKMCEEWIDMHNKRIARLICEMSPFAVVDEVLPNSTGEVMGLKKHDKLFRIGEFKVEDFESCDNIVELLENAHNMKIVLERDGELLDIYFNGNGAEVDNGLGLTLRLVERFPLITMESP</sequence>
<name>A0ABR3K5A6_TRISP</name>
<accession>A0ABR3K5A6</accession>
<reference evidence="3 4" key="1">
    <citation type="submission" date="2024-07" db="EMBL/GenBank/DDBJ databases">
        <title>Enhanced genomic and transcriptomic resources for Trichinella pseudospiralis and T. spiralis underpin the discovery of pronounced molecular differences between stages and species.</title>
        <authorList>
            <person name="Pasi K.K."/>
            <person name="La Rosa G."/>
            <person name="Gomez-Morales M.A."/>
            <person name="Tosini F."/>
            <person name="Sumanam S."/>
            <person name="Young N.D."/>
            <person name="Chang B.C."/>
            <person name="Robin G.B."/>
        </authorList>
    </citation>
    <scope>NUCLEOTIDE SEQUENCE [LARGE SCALE GENOMIC DNA]</scope>
    <source>
        <strain evidence="3">ISS534</strain>
    </source>
</reference>
<dbReference type="PANTHER" id="PTHR12651">
    <property type="entry name" value="26S PROTEASOME NON-ATPASE REGULATORY SUBUNIT 9"/>
    <property type="match status" value="1"/>
</dbReference>
<proteinExistence type="predicted"/>
<feature type="domain" description="Nas2 N-terminal" evidence="2">
    <location>
        <begin position="138"/>
        <end position="208"/>
    </location>
</feature>
<comment type="caution">
    <text evidence="3">The sequence shown here is derived from an EMBL/GenBank/DDBJ whole genome shotgun (WGS) entry which is preliminary data.</text>
</comment>
<evidence type="ECO:0000259" key="2">
    <source>
        <dbReference type="Pfam" id="PF18265"/>
    </source>
</evidence>
<gene>
    <name evidence="3" type="ORF">TSPI_02949</name>
</gene>
<protein>
    <submittedName>
        <fullName evidence="3">26S proteasome non-ATPase regulatory subunit</fullName>
    </submittedName>
</protein>
<dbReference type="SUPFAM" id="SSF50156">
    <property type="entry name" value="PDZ domain-like"/>
    <property type="match status" value="1"/>
</dbReference>
<dbReference type="GO" id="GO:0000502">
    <property type="term" value="C:proteasome complex"/>
    <property type="evidence" value="ECO:0007669"/>
    <property type="project" value="UniProtKB-KW"/>
</dbReference>
<dbReference type="Gene3D" id="6.10.140.1710">
    <property type="match status" value="1"/>
</dbReference>
<keyword evidence="4" id="KW-1185">Reference proteome</keyword>
<dbReference type="Proteomes" id="UP001558632">
    <property type="component" value="Unassembled WGS sequence"/>
</dbReference>
<dbReference type="Gene3D" id="2.30.42.10">
    <property type="match status" value="1"/>
</dbReference>
<organism evidence="3 4">
    <name type="scientific">Trichinella spiralis</name>
    <name type="common">Trichina worm</name>
    <dbReference type="NCBI Taxonomy" id="6334"/>
    <lineage>
        <taxon>Eukaryota</taxon>
        <taxon>Metazoa</taxon>
        <taxon>Ecdysozoa</taxon>
        <taxon>Nematoda</taxon>
        <taxon>Enoplea</taxon>
        <taxon>Dorylaimia</taxon>
        <taxon>Trichinellida</taxon>
        <taxon>Trichinellidae</taxon>
        <taxon>Trichinella</taxon>
    </lineage>
</organism>
<dbReference type="Pfam" id="PF18265">
    <property type="entry name" value="Nas2_N"/>
    <property type="match status" value="1"/>
</dbReference>
<evidence type="ECO:0000256" key="1">
    <source>
        <dbReference type="ARBA" id="ARBA00023186"/>
    </source>
</evidence>
<evidence type="ECO:0000313" key="3">
    <source>
        <dbReference type="EMBL" id="KAL1227775.1"/>
    </source>
</evidence>
<dbReference type="PANTHER" id="PTHR12651:SF1">
    <property type="entry name" value="26S PROTEASOME NON-ATPASE REGULATORY SUBUNIT 9"/>
    <property type="match status" value="1"/>
</dbReference>
<evidence type="ECO:0000313" key="4">
    <source>
        <dbReference type="Proteomes" id="UP001558632"/>
    </source>
</evidence>
<dbReference type="EMBL" id="JBEUSY010000528">
    <property type="protein sequence ID" value="KAL1227775.1"/>
    <property type="molecule type" value="Genomic_DNA"/>
</dbReference>
<dbReference type="InterPro" id="IPR040815">
    <property type="entry name" value="Nas2_N"/>
</dbReference>
<keyword evidence="3" id="KW-0647">Proteasome</keyword>
<keyword evidence="1" id="KW-0143">Chaperone</keyword>
<dbReference type="InterPro" id="IPR035269">
    <property type="entry name" value="PSMD9"/>
</dbReference>
<dbReference type="InterPro" id="IPR036034">
    <property type="entry name" value="PDZ_sf"/>
</dbReference>